<dbReference type="Proteomes" id="UP000192758">
    <property type="component" value="Unassembled WGS sequence"/>
</dbReference>
<keyword evidence="2" id="KW-1185">Reference proteome</keyword>
<protein>
    <submittedName>
        <fullName evidence="1">Uncharacterized protein</fullName>
    </submittedName>
</protein>
<evidence type="ECO:0000313" key="1">
    <source>
        <dbReference type="EMBL" id="OQS54564.1"/>
    </source>
</evidence>
<dbReference type="AlphaFoldDB" id="A0A1W0E5N7"/>
<organism evidence="1 2">
    <name type="scientific">Ecytonucleospora hepatopenaei</name>
    <dbReference type="NCBI Taxonomy" id="646526"/>
    <lineage>
        <taxon>Eukaryota</taxon>
        <taxon>Fungi</taxon>
        <taxon>Fungi incertae sedis</taxon>
        <taxon>Microsporidia</taxon>
        <taxon>Enterocytozoonidae</taxon>
        <taxon>Ecytonucleospora</taxon>
    </lineage>
</organism>
<proteinExistence type="predicted"/>
<dbReference type="VEuPathDB" id="MicrosporidiaDB:EHP00_69"/>
<gene>
    <name evidence="1" type="ORF">EHP00_69</name>
</gene>
<dbReference type="EMBL" id="MNPJ01000019">
    <property type="protein sequence ID" value="OQS54564.1"/>
    <property type="molecule type" value="Genomic_DNA"/>
</dbReference>
<comment type="caution">
    <text evidence="1">The sequence shown here is derived from an EMBL/GenBank/DDBJ whole genome shotgun (WGS) entry which is preliminary data.</text>
</comment>
<accession>A0A1W0E5N7</accession>
<sequence length="60" mass="7086">MGNTKKDESQDCCEIRLSVADYDKNNHLKVNVQKDKRSKFIKMFEAFVCKPKIDLVEDYE</sequence>
<reference evidence="1 2" key="1">
    <citation type="journal article" date="2017" name="Environ. Microbiol.">
        <title>Decay of the glycolytic pathway and adaptation to intranuclear parasitism within Enterocytozoonidae microsporidia.</title>
        <authorList>
            <person name="Wiredu Boakye D."/>
            <person name="Jaroenlak P."/>
            <person name="Prachumwat A."/>
            <person name="Williams T.A."/>
            <person name="Bateman K.S."/>
            <person name="Itsathitphaisarn O."/>
            <person name="Sritunyalucksana K."/>
            <person name="Paszkiewicz K.H."/>
            <person name="Moore K.A."/>
            <person name="Stentiford G.D."/>
            <person name="Williams B.A."/>
        </authorList>
    </citation>
    <scope>NUCLEOTIDE SEQUENCE [LARGE SCALE GENOMIC DNA]</scope>
    <source>
        <strain evidence="1 2">TH1</strain>
    </source>
</reference>
<evidence type="ECO:0000313" key="2">
    <source>
        <dbReference type="Proteomes" id="UP000192758"/>
    </source>
</evidence>
<name>A0A1W0E5N7_9MICR</name>